<dbReference type="RefSeq" id="XP_069209800.1">
    <property type="nucleotide sequence ID" value="XM_069352382.1"/>
</dbReference>
<evidence type="ECO:0000256" key="1">
    <source>
        <dbReference type="SAM" id="MobiDB-lite"/>
    </source>
</evidence>
<dbReference type="EMBL" id="JBBXJM010000003">
    <property type="protein sequence ID" value="KAL1409856.1"/>
    <property type="molecule type" value="Genomic_DNA"/>
</dbReference>
<gene>
    <name evidence="4" type="ORF">Q8F55_003855</name>
</gene>
<evidence type="ECO:0000256" key="2">
    <source>
        <dbReference type="SAM" id="SignalP"/>
    </source>
</evidence>
<dbReference type="CDD" id="cd00161">
    <property type="entry name" value="beta-trefoil_Ricin-like"/>
    <property type="match status" value="1"/>
</dbReference>
<dbReference type="SMART" id="SM00458">
    <property type="entry name" value="RICIN"/>
    <property type="match status" value="1"/>
</dbReference>
<feature type="signal peptide" evidence="2">
    <location>
        <begin position="1"/>
        <end position="20"/>
    </location>
</feature>
<organism evidence="4 5">
    <name type="scientific">Vanrija albida</name>
    <dbReference type="NCBI Taxonomy" id="181172"/>
    <lineage>
        <taxon>Eukaryota</taxon>
        <taxon>Fungi</taxon>
        <taxon>Dikarya</taxon>
        <taxon>Basidiomycota</taxon>
        <taxon>Agaricomycotina</taxon>
        <taxon>Tremellomycetes</taxon>
        <taxon>Trichosporonales</taxon>
        <taxon>Trichosporonaceae</taxon>
        <taxon>Vanrija</taxon>
    </lineage>
</organism>
<reference evidence="4 5" key="1">
    <citation type="submission" date="2023-08" db="EMBL/GenBank/DDBJ databases">
        <title>Annotated Genome Sequence of Vanrija albida AlHP1.</title>
        <authorList>
            <person name="Herzog R."/>
        </authorList>
    </citation>
    <scope>NUCLEOTIDE SEQUENCE [LARGE SCALE GENOMIC DNA]</scope>
    <source>
        <strain evidence="4 5">AlHP1</strain>
    </source>
</reference>
<feature type="compositionally biased region" description="Basic residues" evidence="1">
    <location>
        <begin position="189"/>
        <end position="199"/>
    </location>
</feature>
<protein>
    <recommendedName>
        <fullName evidence="3">Ricin B lectin domain-containing protein</fullName>
    </recommendedName>
</protein>
<evidence type="ECO:0000313" key="5">
    <source>
        <dbReference type="Proteomes" id="UP001565368"/>
    </source>
</evidence>
<dbReference type="Pfam" id="PF00652">
    <property type="entry name" value="Ricin_B_lectin"/>
    <property type="match status" value="1"/>
</dbReference>
<dbReference type="PROSITE" id="PS50231">
    <property type="entry name" value="RICIN_B_LECTIN"/>
    <property type="match status" value="1"/>
</dbReference>
<feature type="domain" description="Ricin B lectin" evidence="3">
    <location>
        <begin position="24"/>
        <end position="155"/>
    </location>
</feature>
<feature type="region of interest" description="Disordered" evidence="1">
    <location>
        <begin position="161"/>
        <end position="199"/>
    </location>
</feature>
<dbReference type="Proteomes" id="UP001565368">
    <property type="component" value="Unassembled WGS sequence"/>
</dbReference>
<feature type="chain" id="PRO_5045833395" description="Ricin B lectin domain-containing protein" evidence="2">
    <location>
        <begin position="21"/>
        <end position="199"/>
    </location>
</feature>
<dbReference type="Gene3D" id="2.80.10.50">
    <property type="match status" value="2"/>
</dbReference>
<proteinExistence type="predicted"/>
<accession>A0ABR3Q552</accession>
<keyword evidence="2" id="KW-0732">Signal</keyword>
<evidence type="ECO:0000313" key="4">
    <source>
        <dbReference type="EMBL" id="KAL1409856.1"/>
    </source>
</evidence>
<dbReference type="InterPro" id="IPR000772">
    <property type="entry name" value="Ricin_B_lectin"/>
</dbReference>
<dbReference type="InterPro" id="IPR035992">
    <property type="entry name" value="Ricin_B-like_lectins"/>
</dbReference>
<dbReference type="SUPFAM" id="SSF50370">
    <property type="entry name" value="Ricin B-like lectins"/>
    <property type="match status" value="1"/>
</dbReference>
<dbReference type="GeneID" id="95984898"/>
<name>A0ABR3Q552_9TREE</name>
<sequence length="199" mass="21521">MFGIKVTTLALLAVLPQALAVAKKYTLSPAGFPDLCLAPAGDVNGAGLTVKNCDEDSVVFKYSTKSGKLRNTGNKLCIDVKDGVKKNGTPAQLWGCYTCNKNQVFDFHGTTANNTVQWTGSDYCLDLTDGEGCEGTPVQLWRCVPGNTNQLWTVTEVHEEQCEEPSDGAAEAYAAAAEEPEPAADPTPRRRHFKDARRH</sequence>
<keyword evidence="5" id="KW-1185">Reference proteome</keyword>
<comment type="caution">
    <text evidence="4">The sequence shown here is derived from an EMBL/GenBank/DDBJ whole genome shotgun (WGS) entry which is preliminary data.</text>
</comment>
<evidence type="ECO:0000259" key="3">
    <source>
        <dbReference type="SMART" id="SM00458"/>
    </source>
</evidence>